<dbReference type="SMART" id="SM00698">
    <property type="entry name" value="MORN"/>
    <property type="match status" value="8"/>
</dbReference>
<reference evidence="3" key="1">
    <citation type="submission" date="2021-01" db="EMBL/GenBank/DDBJ databases">
        <authorList>
            <consortium name="Genoscope - CEA"/>
            <person name="William W."/>
        </authorList>
    </citation>
    <scope>NUCLEOTIDE SEQUENCE</scope>
</reference>
<evidence type="ECO:0000256" key="1">
    <source>
        <dbReference type="ARBA" id="ARBA00022737"/>
    </source>
</evidence>
<proteinExistence type="predicted"/>
<dbReference type="Pfam" id="PF02493">
    <property type="entry name" value="MORN"/>
    <property type="match status" value="8"/>
</dbReference>
<keyword evidence="4" id="KW-1185">Reference proteome</keyword>
<keyword evidence="1" id="KW-0677">Repeat</keyword>
<name>A0A8S1SJU3_9CILI</name>
<dbReference type="PANTHER" id="PTHR23084:SF263">
    <property type="entry name" value="MORN REPEAT-CONTAINING PROTEIN 1"/>
    <property type="match status" value="1"/>
</dbReference>
<dbReference type="InterPro" id="IPR003409">
    <property type="entry name" value="MORN"/>
</dbReference>
<accession>A0A8S1SJU3</accession>
<dbReference type="PANTHER" id="PTHR23084">
    <property type="entry name" value="PHOSPHATIDYLINOSITOL-4-PHOSPHATE 5-KINASE RELATED"/>
    <property type="match status" value="1"/>
</dbReference>
<dbReference type="OrthoDB" id="203073at2759"/>
<evidence type="ECO:0000256" key="2">
    <source>
        <dbReference type="SAM" id="MobiDB-lite"/>
    </source>
</evidence>
<dbReference type="Proteomes" id="UP000689195">
    <property type="component" value="Unassembled WGS sequence"/>
</dbReference>
<dbReference type="AlphaFoldDB" id="A0A8S1SJU3"/>
<organism evidence="3 4">
    <name type="scientific">Paramecium pentaurelia</name>
    <dbReference type="NCBI Taxonomy" id="43138"/>
    <lineage>
        <taxon>Eukaryota</taxon>
        <taxon>Sar</taxon>
        <taxon>Alveolata</taxon>
        <taxon>Ciliophora</taxon>
        <taxon>Intramacronucleata</taxon>
        <taxon>Oligohymenophorea</taxon>
        <taxon>Peniculida</taxon>
        <taxon>Parameciidae</taxon>
        <taxon>Paramecium</taxon>
    </lineage>
</organism>
<sequence>MGGSLCKTDSRIPNNEIETPSNKPIYQNLENSNPKSEQNTSNREFRAHLLKPTIQIPKQQVQIPTIHNGLVKDRLAQLGEYKIPSSITNEGLDVTPPFQFDEDAIYLGGLKNDLFQGYGEIYWDDGTHYCGQYNKGTRCGHGRLIYPDGDAYEGDWLDDKQHGQGTYYYSDGGKYIGRFLNDLKHGEGQETLANGETYEGDFQNGTRHGKGKLTMADVQFEGLFEKGQMIDGEYNWNDGRKYKGQIQGMKMQGHGEFWFPDGRQYKGFWVEDQKEGQGEFHFSDGSVYIGGWKNNKQNGLGKLRDKNGVVINGFWVDGNKIT</sequence>
<comment type="caution">
    <text evidence="3">The sequence shown here is derived from an EMBL/GenBank/DDBJ whole genome shotgun (WGS) entry which is preliminary data.</text>
</comment>
<evidence type="ECO:0008006" key="5">
    <source>
        <dbReference type="Google" id="ProtNLM"/>
    </source>
</evidence>
<feature type="region of interest" description="Disordered" evidence="2">
    <location>
        <begin position="1"/>
        <end position="41"/>
    </location>
</feature>
<gene>
    <name evidence="3" type="ORF">PPENT_87.1.T0080447</name>
</gene>
<protein>
    <recommendedName>
        <fullName evidence="5">MORN repeat protein</fullName>
    </recommendedName>
</protein>
<feature type="compositionally biased region" description="Polar residues" evidence="2">
    <location>
        <begin position="11"/>
        <end position="41"/>
    </location>
</feature>
<dbReference type="EMBL" id="CAJJDO010000008">
    <property type="protein sequence ID" value="CAD8140090.1"/>
    <property type="molecule type" value="Genomic_DNA"/>
</dbReference>
<evidence type="ECO:0000313" key="4">
    <source>
        <dbReference type="Proteomes" id="UP000689195"/>
    </source>
</evidence>
<evidence type="ECO:0000313" key="3">
    <source>
        <dbReference type="EMBL" id="CAD8140090.1"/>
    </source>
</evidence>